<keyword evidence="11" id="KW-0460">Magnesium</keyword>
<dbReference type="InterPro" id="IPR009027">
    <property type="entry name" value="Ribosomal_bL9/RNase_H1_N"/>
</dbReference>
<evidence type="ECO:0000256" key="11">
    <source>
        <dbReference type="ARBA" id="ARBA00022842"/>
    </source>
</evidence>
<dbReference type="CDD" id="cd09277">
    <property type="entry name" value="RNase_HI_bacteria_like"/>
    <property type="match status" value="1"/>
</dbReference>
<dbReference type="InterPro" id="IPR002156">
    <property type="entry name" value="RNaseH_domain"/>
</dbReference>
<feature type="domain" description="RNase H type-1" evidence="12">
    <location>
        <begin position="64"/>
        <end position="201"/>
    </location>
</feature>
<dbReference type="InterPro" id="IPR012337">
    <property type="entry name" value="RNaseH-like_sf"/>
</dbReference>
<evidence type="ECO:0000256" key="10">
    <source>
        <dbReference type="ARBA" id="ARBA00022801"/>
    </source>
</evidence>
<protein>
    <recommendedName>
        <fullName evidence="6">Ribonuclease H</fullName>
        <ecNumber evidence="5">3.1.26.4</ecNumber>
    </recommendedName>
</protein>
<evidence type="ECO:0000256" key="3">
    <source>
        <dbReference type="ARBA" id="ARBA00004065"/>
    </source>
</evidence>
<gene>
    <name evidence="13" type="ORF">SAMN02745784_01062</name>
</gene>
<dbReference type="Pfam" id="PF00075">
    <property type="entry name" value="RNase_H"/>
    <property type="match status" value="1"/>
</dbReference>
<dbReference type="InterPro" id="IPR036397">
    <property type="entry name" value="RNaseH_sf"/>
</dbReference>
<name>A0A1M4UG97_9FIRM</name>
<sequence length="202" mass="23199">MAKFYYAVRKGKTKGIYETWAKCEEQVRGYSGAEYKKFSTYEEAMNFINNGNEETEQFDEAKLKEKEAIAYVDGSFHINSWSYSYGVVFITQDGKETYSGREDNKDLAEMRNVSGEIKGAMVAMELAIEKGKDTLYLHFDYTGIEQWAKGNWKTNKNGTKAYKEFYDSIKSQLNVVFIKVKAHSGIKYNEEADKLAKEAMLS</sequence>
<dbReference type="RefSeq" id="WP_072973933.1">
    <property type="nucleotide sequence ID" value="NZ_FQTY01000003.1"/>
</dbReference>
<dbReference type="PANTHER" id="PTHR10642:SF26">
    <property type="entry name" value="RIBONUCLEASE H1"/>
    <property type="match status" value="1"/>
</dbReference>
<keyword evidence="8" id="KW-0479">Metal-binding</keyword>
<comment type="catalytic activity">
    <reaction evidence="1">
        <text>Endonucleolytic cleavage to 5'-phosphomonoester.</text>
        <dbReference type="EC" id="3.1.26.4"/>
    </reaction>
</comment>
<evidence type="ECO:0000313" key="14">
    <source>
        <dbReference type="Proteomes" id="UP000184114"/>
    </source>
</evidence>
<dbReference type="FunFam" id="3.40.970.10:FF:000002">
    <property type="entry name" value="Ribonuclease H"/>
    <property type="match status" value="1"/>
</dbReference>
<keyword evidence="9" id="KW-0255">Endonuclease</keyword>
<comment type="similarity">
    <text evidence="4">Belongs to the RNase H family.</text>
</comment>
<dbReference type="Pfam" id="PF01693">
    <property type="entry name" value="Cauli_VI"/>
    <property type="match status" value="1"/>
</dbReference>
<dbReference type="GO" id="GO:0043137">
    <property type="term" value="P:DNA replication, removal of RNA primer"/>
    <property type="evidence" value="ECO:0007669"/>
    <property type="project" value="TreeGrafter"/>
</dbReference>
<evidence type="ECO:0000256" key="9">
    <source>
        <dbReference type="ARBA" id="ARBA00022759"/>
    </source>
</evidence>
<dbReference type="EMBL" id="FQTY01000003">
    <property type="protein sequence ID" value="SHE55590.1"/>
    <property type="molecule type" value="Genomic_DNA"/>
</dbReference>
<evidence type="ECO:0000256" key="4">
    <source>
        <dbReference type="ARBA" id="ARBA00005300"/>
    </source>
</evidence>
<keyword evidence="7" id="KW-0540">Nuclease</keyword>
<evidence type="ECO:0000256" key="6">
    <source>
        <dbReference type="ARBA" id="ARBA00017721"/>
    </source>
</evidence>
<dbReference type="PANTHER" id="PTHR10642">
    <property type="entry name" value="RIBONUCLEASE H1"/>
    <property type="match status" value="1"/>
</dbReference>
<reference evidence="14" key="1">
    <citation type="submission" date="2016-11" db="EMBL/GenBank/DDBJ databases">
        <authorList>
            <person name="Varghese N."/>
            <person name="Submissions S."/>
        </authorList>
    </citation>
    <scope>NUCLEOTIDE SEQUENCE [LARGE SCALE GENOMIC DNA]</scope>
    <source>
        <strain evidence="14">DSM 18095</strain>
    </source>
</reference>
<dbReference type="AlphaFoldDB" id="A0A1M4UG97"/>
<dbReference type="Gene3D" id="3.30.420.10">
    <property type="entry name" value="Ribonuclease H-like superfamily/Ribonuclease H"/>
    <property type="match status" value="1"/>
</dbReference>
<evidence type="ECO:0000256" key="1">
    <source>
        <dbReference type="ARBA" id="ARBA00000077"/>
    </source>
</evidence>
<dbReference type="GO" id="GO:0046872">
    <property type="term" value="F:metal ion binding"/>
    <property type="evidence" value="ECO:0007669"/>
    <property type="project" value="UniProtKB-KW"/>
</dbReference>
<comment type="function">
    <text evidence="3">Endonuclease that specifically degrades the RNA of RNA-DNA hybrids.</text>
</comment>
<dbReference type="Proteomes" id="UP000184114">
    <property type="component" value="Unassembled WGS sequence"/>
</dbReference>
<dbReference type="InterPro" id="IPR050092">
    <property type="entry name" value="RNase_H"/>
</dbReference>
<evidence type="ECO:0000259" key="12">
    <source>
        <dbReference type="PROSITE" id="PS50879"/>
    </source>
</evidence>
<dbReference type="PROSITE" id="PS50879">
    <property type="entry name" value="RNASE_H_1"/>
    <property type="match status" value="1"/>
</dbReference>
<accession>A0A1M4UG97</accession>
<dbReference type="SUPFAM" id="SSF53098">
    <property type="entry name" value="Ribonuclease H-like"/>
    <property type="match status" value="1"/>
</dbReference>
<dbReference type="InterPro" id="IPR037056">
    <property type="entry name" value="RNase_H1_N_sf"/>
</dbReference>
<dbReference type="GO" id="GO:0004523">
    <property type="term" value="F:RNA-DNA hybrid ribonuclease activity"/>
    <property type="evidence" value="ECO:0007669"/>
    <property type="project" value="UniProtKB-EC"/>
</dbReference>
<dbReference type="EC" id="3.1.26.4" evidence="5"/>
<comment type="cofactor">
    <cofactor evidence="2">
        <name>Mg(2+)</name>
        <dbReference type="ChEBI" id="CHEBI:18420"/>
    </cofactor>
</comment>
<keyword evidence="14" id="KW-1185">Reference proteome</keyword>
<keyword evidence="10" id="KW-0378">Hydrolase</keyword>
<evidence type="ECO:0000256" key="2">
    <source>
        <dbReference type="ARBA" id="ARBA00001946"/>
    </source>
</evidence>
<evidence type="ECO:0000256" key="8">
    <source>
        <dbReference type="ARBA" id="ARBA00022723"/>
    </source>
</evidence>
<dbReference type="Gene3D" id="3.40.970.10">
    <property type="entry name" value="Ribonuclease H1, N-terminal domain"/>
    <property type="match status" value="1"/>
</dbReference>
<dbReference type="InterPro" id="IPR011320">
    <property type="entry name" value="RNase_H1_N"/>
</dbReference>
<organism evidence="13 14">
    <name type="scientific">Tissierella praeacuta DSM 18095</name>
    <dbReference type="NCBI Taxonomy" id="1123404"/>
    <lineage>
        <taxon>Bacteria</taxon>
        <taxon>Bacillati</taxon>
        <taxon>Bacillota</taxon>
        <taxon>Tissierellia</taxon>
        <taxon>Tissierellales</taxon>
        <taxon>Tissierellaceae</taxon>
        <taxon>Tissierella</taxon>
    </lineage>
</organism>
<dbReference type="GO" id="GO:0003676">
    <property type="term" value="F:nucleic acid binding"/>
    <property type="evidence" value="ECO:0007669"/>
    <property type="project" value="InterPro"/>
</dbReference>
<dbReference type="SUPFAM" id="SSF55658">
    <property type="entry name" value="L9 N-domain-like"/>
    <property type="match status" value="1"/>
</dbReference>
<evidence type="ECO:0000256" key="7">
    <source>
        <dbReference type="ARBA" id="ARBA00022722"/>
    </source>
</evidence>
<evidence type="ECO:0000256" key="5">
    <source>
        <dbReference type="ARBA" id="ARBA00012180"/>
    </source>
</evidence>
<dbReference type="GeneID" id="90996117"/>
<evidence type="ECO:0000313" key="13">
    <source>
        <dbReference type="EMBL" id="SHE55590.1"/>
    </source>
</evidence>
<proteinExistence type="inferred from homology"/>